<gene>
    <name evidence="1" type="ORF">A8C56_22940</name>
</gene>
<name>A0A1A9I9Q9_9BACT</name>
<dbReference type="KEGG" id="nia:A8C56_22940"/>
<dbReference type="AlphaFoldDB" id="A0A1A9I9Q9"/>
<proteinExistence type="predicted"/>
<evidence type="ECO:0000313" key="1">
    <source>
        <dbReference type="EMBL" id="ANH83452.1"/>
    </source>
</evidence>
<protein>
    <submittedName>
        <fullName evidence="1">Uncharacterized protein</fullName>
    </submittedName>
</protein>
<organism evidence="1 2">
    <name type="scientific">Niabella ginsenosidivorans</name>
    <dbReference type="NCBI Taxonomy" id="1176587"/>
    <lineage>
        <taxon>Bacteria</taxon>
        <taxon>Pseudomonadati</taxon>
        <taxon>Bacteroidota</taxon>
        <taxon>Chitinophagia</taxon>
        <taxon>Chitinophagales</taxon>
        <taxon>Chitinophagaceae</taxon>
        <taxon>Niabella</taxon>
    </lineage>
</organism>
<keyword evidence="2" id="KW-1185">Reference proteome</keyword>
<dbReference type="Proteomes" id="UP000077667">
    <property type="component" value="Chromosome"/>
</dbReference>
<accession>A0A1A9I9Q9</accession>
<dbReference type="RefSeq" id="WP_067761016.1">
    <property type="nucleotide sequence ID" value="NZ_CP015772.1"/>
</dbReference>
<reference evidence="1 2" key="1">
    <citation type="submission" date="2016-05" db="EMBL/GenBank/DDBJ databases">
        <title>Niabella ginsenosidivorans BS26 whole genome sequencing.</title>
        <authorList>
            <person name="Im W.T."/>
            <person name="Siddiqi M.Z."/>
        </authorList>
    </citation>
    <scope>NUCLEOTIDE SEQUENCE [LARGE SCALE GENOMIC DNA]</scope>
    <source>
        <strain evidence="1 2">BS26</strain>
    </source>
</reference>
<evidence type="ECO:0000313" key="2">
    <source>
        <dbReference type="Proteomes" id="UP000077667"/>
    </source>
</evidence>
<dbReference type="EMBL" id="CP015772">
    <property type="protein sequence ID" value="ANH83452.1"/>
    <property type="molecule type" value="Genomic_DNA"/>
</dbReference>
<sequence>MKDPTTTDPFHTESWSQECTTNPYRVFTLCFEHAGDIDLLRKLLLHLPLFIDQFKPANKIPPYRICCAFMAINSVIDAAYSIYTKKDQIPVKEPAAFKYFFQNDAPPGQRSFASYFITEEEYVQLYKVLRKFFNYQPREGWKADLHALLYHSLTNRAIGVEMNVFAVWFYITKLLEAAWLVAER</sequence>
<dbReference type="OrthoDB" id="660035at2"/>